<dbReference type="EMBL" id="CAJVQA010005170">
    <property type="protein sequence ID" value="CAG8614654.1"/>
    <property type="molecule type" value="Genomic_DNA"/>
</dbReference>
<dbReference type="OrthoDB" id="5340906at2759"/>
<sequence length="427" mass="51128">MSDLQFIHRAIRDFFDETPVEEWSYILFLESFKHVILSVLDITKRDEKATWRKRFIKRLETIADDDAYTEQQRKKAIILIEKDPRNTDFFWDNIEKEKECLCGKRERKFENTFPQQTEEKEQLSEIEEQNETDDDEDSISVFDGSDDTDYIPSKTHKWFLTSGKYVENTIFEHCKELTNESLLHSWIIDLDDQEAEELFTTEEWNEIRHEVQLPEVNETFVKSMMRFSDVLATTTFLKNDSYSQEDHFDAEWAEIVMRKFLTYYEDPNEPLKRTHLESWYDINLWSQIVDHGFPIYLEWKKESTSEAVSERKNQKRACIRYRKVLRKKMGYKMDGIFRTYINNIEYEAIEVAKKYEQTKFLGDGFKLIRKLLIPGMFHLGLKSQVLQISSPKGYVIILKRDKLLEVSNTVKEIRNLIRVLASVWKVK</sequence>
<feature type="region of interest" description="Disordered" evidence="1">
    <location>
        <begin position="112"/>
        <end position="147"/>
    </location>
</feature>
<keyword evidence="3" id="KW-1185">Reference proteome</keyword>
<evidence type="ECO:0000313" key="3">
    <source>
        <dbReference type="Proteomes" id="UP000789759"/>
    </source>
</evidence>
<dbReference type="Proteomes" id="UP000789759">
    <property type="component" value="Unassembled WGS sequence"/>
</dbReference>
<proteinExistence type="predicted"/>
<organism evidence="2 3">
    <name type="scientific">Cetraspora pellucida</name>
    <dbReference type="NCBI Taxonomy" id="1433469"/>
    <lineage>
        <taxon>Eukaryota</taxon>
        <taxon>Fungi</taxon>
        <taxon>Fungi incertae sedis</taxon>
        <taxon>Mucoromycota</taxon>
        <taxon>Glomeromycotina</taxon>
        <taxon>Glomeromycetes</taxon>
        <taxon>Diversisporales</taxon>
        <taxon>Gigasporaceae</taxon>
        <taxon>Cetraspora</taxon>
    </lineage>
</organism>
<evidence type="ECO:0000256" key="1">
    <source>
        <dbReference type="SAM" id="MobiDB-lite"/>
    </source>
</evidence>
<feature type="compositionally biased region" description="Acidic residues" evidence="1">
    <location>
        <begin position="124"/>
        <end position="147"/>
    </location>
</feature>
<gene>
    <name evidence="2" type="ORF">CPELLU_LOCUS7620</name>
</gene>
<reference evidence="2" key="1">
    <citation type="submission" date="2021-06" db="EMBL/GenBank/DDBJ databases">
        <authorList>
            <person name="Kallberg Y."/>
            <person name="Tangrot J."/>
            <person name="Rosling A."/>
        </authorList>
    </citation>
    <scope>NUCLEOTIDE SEQUENCE</scope>
    <source>
        <strain evidence="2">FL966</strain>
    </source>
</reference>
<name>A0A9N9GNK1_9GLOM</name>
<evidence type="ECO:0000313" key="2">
    <source>
        <dbReference type="EMBL" id="CAG8614654.1"/>
    </source>
</evidence>
<accession>A0A9N9GNK1</accession>
<dbReference type="AlphaFoldDB" id="A0A9N9GNK1"/>
<protein>
    <submittedName>
        <fullName evidence="2">6629_t:CDS:1</fullName>
    </submittedName>
</protein>
<comment type="caution">
    <text evidence="2">The sequence shown here is derived from an EMBL/GenBank/DDBJ whole genome shotgun (WGS) entry which is preliminary data.</text>
</comment>
<feature type="non-terminal residue" evidence="2">
    <location>
        <position position="427"/>
    </location>
</feature>